<evidence type="ECO:0000313" key="2">
    <source>
        <dbReference type="EMBL" id="OGD34119.1"/>
    </source>
</evidence>
<organism evidence="2 3">
    <name type="scientific">Candidatus Azambacteria bacterium RIFCSPLOWO2_01_FULL_46_25</name>
    <dbReference type="NCBI Taxonomy" id="1797298"/>
    <lineage>
        <taxon>Bacteria</taxon>
        <taxon>Candidatus Azamiibacteriota</taxon>
    </lineage>
</organism>
<name>A0A1F5BU33_9BACT</name>
<dbReference type="Proteomes" id="UP000176650">
    <property type="component" value="Unassembled WGS sequence"/>
</dbReference>
<accession>A0A1F5BU33</accession>
<dbReference type="EMBL" id="MEYS01000002">
    <property type="protein sequence ID" value="OGD34119.1"/>
    <property type="molecule type" value="Genomic_DNA"/>
</dbReference>
<feature type="transmembrane region" description="Helical" evidence="1">
    <location>
        <begin position="39"/>
        <end position="58"/>
    </location>
</feature>
<feature type="transmembrane region" description="Helical" evidence="1">
    <location>
        <begin position="12"/>
        <end position="33"/>
    </location>
</feature>
<proteinExistence type="predicted"/>
<keyword evidence="1" id="KW-0812">Transmembrane</keyword>
<comment type="caution">
    <text evidence="2">The sequence shown here is derived from an EMBL/GenBank/DDBJ whole genome shotgun (WGS) entry which is preliminary data.</text>
</comment>
<dbReference type="AlphaFoldDB" id="A0A1F5BU33"/>
<dbReference type="STRING" id="1797298.A2988_01395"/>
<keyword evidence="1" id="KW-0472">Membrane</keyword>
<reference evidence="2 3" key="1">
    <citation type="journal article" date="2016" name="Nat. Commun.">
        <title>Thousands of microbial genomes shed light on interconnected biogeochemical processes in an aquifer system.</title>
        <authorList>
            <person name="Anantharaman K."/>
            <person name="Brown C.T."/>
            <person name="Hug L.A."/>
            <person name="Sharon I."/>
            <person name="Castelle C.J."/>
            <person name="Probst A.J."/>
            <person name="Thomas B.C."/>
            <person name="Singh A."/>
            <person name="Wilkins M.J."/>
            <person name="Karaoz U."/>
            <person name="Brodie E.L."/>
            <person name="Williams K.H."/>
            <person name="Hubbard S.S."/>
            <person name="Banfield J.F."/>
        </authorList>
    </citation>
    <scope>NUCLEOTIDE SEQUENCE [LARGE SCALE GENOMIC DNA]</scope>
</reference>
<sequence length="148" mass="15693">MVPMSMAMVSGIGLLAIAAILMAVAIVYFFGTATQWHKWGALVFLLIAISLAAVVAVASPGGEARTTIEDGSYTVMGVVLQSEGPAELGPSGGDYNLLLVEKNGDTRLYRFSYHVVEVRDSAKQEVTVVSGQGLRKLTLFFPLEEIGG</sequence>
<keyword evidence="1" id="KW-1133">Transmembrane helix</keyword>
<protein>
    <submittedName>
        <fullName evidence="2">Uncharacterized protein</fullName>
    </submittedName>
</protein>
<gene>
    <name evidence="2" type="ORF">A2988_01395</name>
</gene>
<evidence type="ECO:0000256" key="1">
    <source>
        <dbReference type="SAM" id="Phobius"/>
    </source>
</evidence>
<evidence type="ECO:0000313" key="3">
    <source>
        <dbReference type="Proteomes" id="UP000176650"/>
    </source>
</evidence>